<dbReference type="AlphaFoldDB" id="A0AAE3G5M8"/>
<protein>
    <submittedName>
        <fullName evidence="1">Uncharacterized protein</fullName>
    </submittedName>
</protein>
<proteinExistence type="predicted"/>
<dbReference type="EMBL" id="JALJXV010000003">
    <property type="protein sequence ID" value="MCP1674307.1"/>
    <property type="molecule type" value="Genomic_DNA"/>
</dbReference>
<evidence type="ECO:0000313" key="1">
    <source>
        <dbReference type="EMBL" id="MCP1674307.1"/>
    </source>
</evidence>
<name>A0AAE3G5M8_9GAMM</name>
<keyword evidence="2" id="KW-1185">Reference proteome</keyword>
<dbReference type="RefSeq" id="WP_253476222.1">
    <property type="nucleotide sequence ID" value="NZ_JALJXV010000003.1"/>
</dbReference>
<organism evidence="1 2">
    <name type="scientific">Natronocella acetinitrilica</name>
    <dbReference type="NCBI Taxonomy" id="414046"/>
    <lineage>
        <taxon>Bacteria</taxon>
        <taxon>Pseudomonadati</taxon>
        <taxon>Pseudomonadota</taxon>
        <taxon>Gammaproteobacteria</taxon>
        <taxon>Chromatiales</taxon>
        <taxon>Ectothiorhodospiraceae</taxon>
        <taxon>Natronocella</taxon>
    </lineage>
</organism>
<evidence type="ECO:0000313" key="2">
    <source>
        <dbReference type="Proteomes" id="UP001205843"/>
    </source>
</evidence>
<dbReference type="Proteomes" id="UP001205843">
    <property type="component" value="Unassembled WGS sequence"/>
</dbReference>
<gene>
    <name evidence="1" type="ORF">J2T57_001409</name>
</gene>
<sequence>MSQTPDVKKILDVAELLRASLTLPAGFQEPVSAEPNGPLAALNGTSPDVTLRIEGINYLSSLRKGYASYDSGEDDGIEPYAEQAVDESDARVTALIHAEGAGAPIEYTVDPDVLFRDEAIEFTLSDSDVGTLEISGRDLVAQVHDLLAARSLTRAATVRAVGPTVLLRGHAIDDARSVHAAVDTQPASPAGDDSSPLELRQDFIRFLVDRLNGPRAPGSHLPILLDEAETFLIETGRVPASKVEETARSLGRDLADGQDPAAVAVHFGTANGYGVRVEADVLKRERLAIDRADVLSILATQAAIEQHEAERSSDATPGI</sequence>
<comment type="caution">
    <text evidence="1">The sequence shown here is derived from an EMBL/GenBank/DDBJ whole genome shotgun (WGS) entry which is preliminary data.</text>
</comment>
<reference evidence="1" key="1">
    <citation type="submission" date="2022-03" db="EMBL/GenBank/DDBJ databases">
        <title>Genomic Encyclopedia of Type Strains, Phase III (KMG-III): the genomes of soil and plant-associated and newly described type strains.</title>
        <authorList>
            <person name="Whitman W."/>
        </authorList>
    </citation>
    <scope>NUCLEOTIDE SEQUENCE</scope>
    <source>
        <strain evidence="1">ANL 6-2</strain>
    </source>
</reference>
<accession>A0AAE3G5M8</accession>